<proteinExistence type="predicted"/>
<sequence length="33" mass="3514">MLGFCRCLVRLQVLGSKSNPASGGFEQPLSSCK</sequence>
<comment type="caution">
    <text evidence="2">The sequence shown here is derived from an EMBL/GenBank/DDBJ whole genome shotgun (WGS) entry which is preliminary data.</text>
</comment>
<keyword evidence="3" id="KW-1185">Reference proteome</keyword>
<evidence type="ECO:0000313" key="2">
    <source>
        <dbReference type="EMBL" id="GKV38275.1"/>
    </source>
</evidence>
<evidence type="ECO:0000313" key="1">
    <source>
        <dbReference type="EMBL" id="GKV20492.1"/>
    </source>
</evidence>
<name>A0AAV5LLN2_9ROSI</name>
<accession>A0AAV5LLN2</accession>
<reference evidence="2 3" key="1">
    <citation type="journal article" date="2021" name="Commun. Biol.">
        <title>The genome of Shorea leprosula (Dipterocarpaceae) highlights the ecological relevance of drought in aseasonal tropical rainforests.</title>
        <authorList>
            <person name="Ng K.K.S."/>
            <person name="Kobayashi M.J."/>
            <person name="Fawcett J.A."/>
            <person name="Hatakeyama M."/>
            <person name="Paape T."/>
            <person name="Ng C.H."/>
            <person name="Ang C.C."/>
            <person name="Tnah L.H."/>
            <person name="Lee C.T."/>
            <person name="Nishiyama T."/>
            <person name="Sese J."/>
            <person name="O'Brien M.J."/>
            <person name="Copetti D."/>
            <person name="Mohd Noor M.I."/>
            <person name="Ong R.C."/>
            <person name="Putra M."/>
            <person name="Sireger I.Z."/>
            <person name="Indrioko S."/>
            <person name="Kosugi Y."/>
            <person name="Izuno A."/>
            <person name="Isagi Y."/>
            <person name="Lee S.L."/>
            <person name="Shimizu K.K."/>
        </authorList>
    </citation>
    <scope>NUCLEOTIDE SEQUENCE [LARGE SCALE GENOMIC DNA]</scope>
    <source>
        <strain evidence="2">214</strain>
    </source>
</reference>
<dbReference type="EMBL" id="BPVZ01000055">
    <property type="protein sequence ID" value="GKV20492.1"/>
    <property type="molecule type" value="Genomic_DNA"/>
</dbReference>
<protein>
    <submittedName>
        <fullName evidence="2">Uncharacterized protein</fullName>
    </submittedName>
</protein>
<evidence type="ECO:0000313" key="3">
    <source>
        <dbReference type="Proteomes" id="UP001054252"/>
    </source>
</evidence>
<dbReference type="EMBL" id="BPVZ01000127">
    <property type="protein sequence ID" value="GKV38275.1"/>
    <property type="molecule type" value="Genomic_DNA"/>
</dbReference>
<dbReference type="AlphaFoldDB" id="A0AAV5LLN2"/>
<dbReference type="Proteomes" id="UP001054252">
    <property type="component" value="Unassembled WGS sequence"/>
</dbReference>
<organism evidence="2 3">
    <name type="scientific">Rubroshorea leprosula</name>
    <dbReference type="NCBI Taxonomy" id="152421"/>
    <lineage>
        <taxon>Eukaryota</taxon>
        <taxon>Viridiplantae</taxon>
        <taxon>Streptophyta</taxon>
        <taxon>Embryophyta</taxon>
        <taxon>Tracheophyta</taxon>
        <taxon>Spermatophyta</taxon>
        <taxon>Magnoliopsida</taxon>
        <taxon>eudicotyledons</taxon>
        <taxon>Gunneridae</taxon>
        <taxon>Pentapetalae</taxon>
        <taxon>rosids</taxon>
        <taxon>malvids</taxon>
        <taxon>Malvales</taxon>
        <taxon>Dipterocarpaceae</taxon>
        <taxon>Rubroshorea</taxon>
    </lineage>
</organism>
<gene>
    <name evidence="1" type="ORF">SLEP1_g30613</name>
    <name evidence="2" type="ORF">SLEP1_g46201</name>
</gene>